<evidence type="ECO:0000313" key="2">
    <source>
        <dbReference type="Proteomes" id="UP000507470"/>
    </source>
</evidence>
<dbReference type="Proteomes" id="UP000507470">
    <property type="component" value="Unassembled WGS sequence"/>
</dbReference>
<name>A0A6J8EF87_MYTCO</name>
<dbReference type="InterPro" id="IPR001969">
    <property type="entry name" value="Aspartic_peptidase_AS"/>
</dbReference>
<dbReference type="AlphaFoldDB" id="A0A6J8EF87"/>
<protein>
    <recommendedName>
        <fullName evidence="3">Peptidase A2 domain-containing protein</fullName>
    </recommendedName>
</protein>
<proteinExistence type="predicted"/>
<reference evidence="1 2" key="1">
    <citation type="submission" date="2020-06" db="EMBL/GenBank/DDBJ databases">
        <authorList>
            <person name="Li R."/>
            <person name="Bekaert M."/>
        </authorList>
    </citation>
    <scope>NUCLEOTIDE SEQUENCE [LARGE SCALE GENOMIC DNA]</scope>
    <source>
        <strain evidence="2">wild</strain>
    </source>
</reference>
<dbReference type="GO" id="GO:0006508">
    <property type="term" value="P:proteolysis"/>
    <property type="evidence" value="ECO:0007669"/>
    <property type="project" value="InterPro"/>
</dbReference>
<sequence length="157" mass="17445">MSPVSLVTNLQLKIRPEVMASVIHAGKVDEHLEIRKCTLLRPPLNVLTFKSCNLYKSSARFRPSHNSNKFDQPKSSNIVNLFAQTGCSRAYCKFNVRIGFSAIHALVDTGAAVSVINTYKALQVDKLYPVDKSDLLGVRVVNGNFIRVLDKVTMPVE</sequence>
<accession>A0A6J8EF87</accession>
<dbReference type="PROSITE" id="PS00141">
    <property type="entry name" value="ASP_PROTEASE"/>
    <property type="match status" value="1"/>
</dbReference>
<organism evidence="1 2">
    <name type="scientific">Mytilus coruscus</name>
    <name type="common">Sea mussel</name>
    <dbReference type="NCBI Taxonomy" id="42192"/>
    <lineage>
        <taxon>Eukaryota</taxon>
        <taxon>Metazoa</taxon>
        <taxon>Spiralia</taxon>
        <taxon>Lophotrochozoa</taxon>
        <taxon>Mollusca</taxon>
        <taxon>Bivalvia</taxon>
        <taxon>Autobranchia</taxon>
        <taxon>Pteriomorphia</taxon>
        <taxon>Mytilida</taxon>
        <taxon>Mytiloidea</taxon>
        <taxon>Mytilidae</taxon>
        <taxon>Mytilinae</taxon>
        <taxon>Mytilus</taxon>
    </lineage>
</organism>
<evidence type="ECO:0008006" key="3">
    <source>
        <dbReference type="Google" id="ProtNLM"/>
    </source>
</evidence>
<dbReference type="EMBL" id="CACVKT020008976">
    <property type="protein sequence ID" value="CAC5419018.1"/>
    <property type="molecule type" value="Genomic_DNA"/>
</dbReference>
<gene>
    <name evidence="1" type="ORF">MCOR_51408</name>
</gene>
<evidence type="ECO:0000313" key="1">
    <source>
        <dbReference type="EMBL" id="CAC5419018.1"/>
    </source>
</evidence>
<dbReference type="GO" id="GO:0004190">
    <property type="term" value="F:aspartic-type endopeptidase activity"/>
    <property type="evidence" value="ECO:0007669"/>
    <property type="project" value="InterPro"/>
</dbReference>
<keyword evidence="2" id="KW-1185">Reference proteome</keyword>